<name>A0A839HIR8_9BURK</name>
<dbReference type="InterPro" id="IPR018739">
    <property type="entry name" value="DUF2281"/>
</dbReference>
<keyword evidence="3" id="KW-1185">Reference proteome</keyword>
<accession>A0A839HIR8</accession>
<reference evidence="2 3" key="1">
    <citation type="submission" date="2020-08" db="EMBL/GenBank/DDBJ databases">
        <title>Aquariorum lacteus gen. nov., sp. nov., a new member of the family Comamonadaceae, isolated from freshwater aquarium.</title>
        <authorList>
            <person name="Chun S.-J."/>
        </authorList>
    </citation>
    <scope>NUCLEOTIDE SEQUENCE [LARGE SCALE GENOMIC DNA]</scope>
    <source>
        <strain evidence="2 3">SJAQ100</strain>
    </source>
</reference>
<dbReference type="RefSeq" id="WP_182662165.1">
    <property type="nucleotide sequence ID" value="NZ_JACIVI010000001.1"/>
</dbReference>
<organism evidence="2 3">
    <name type="scientific">Aquariibacter albus</name>
    <dbReference type="NCBI Taxonomy" id="2759899"/>
    <lineage>
        <taxon>Bacteria</taxon>
        <taxon>Pseudomonadati</taxon>
        <taxon>Pseudomonadota</taxon>
        <taxon>Betaproteobacteria</taxon>
        <taxon>Burkholderiales</taxon>
        <taxon>Sphaerotilaceae</taxon>
        <taxon>Aquariibacter</taxon>
    </lineage>
</organism>
<feature type="domain" description="DUF2281" evidence="1">
    <location>
        <begin position="8"/>
        <end position="42"/>
    </location>
</feature>
<evidence type="ECO:0000313" key="2">
    <source>
        <dbReference type="EMBL" id="MBB1161406.1"/>
    </source>
</evidence>
<protein>
    <submittedName>
        <fullName evidence="2">DUF2281 domain-containing protein</fullName>
    </submittedName>
</protein>
<gene>
    <name evidence="2" type="ORF">H4F90_05355</name>
</gene>
<dbReference type="Pfam" id="PF10047">
    <property type="entry name" value="DUF2281"/>
    <property type="match status" value="1"/>
</dbReference>
<dbReference type="AlphaFoldDB" id="A0A839HIR8"/>
<proteinExistence type="predicted"/>
<evidence type="ECO:0000259" key="1">
    <source>
        <dbReference type="Pfam" id="PF10047"/>
    </source>
</evidence>
<sequence length="66" mass="7591">MTAAEQVLIDKIKQLPPQRMAEVEDFVDFLRAREDEHRLTHAAAKASKASFAQVWDNNEDAAYDRM</sequence>
<dbReference type="EMBL" id="JACIVI010000001">
    <property type="protein sequence ID" value="MBB1161406.1"/>
    <property type="molecule type" value="Genomic_DNA"/>
</dbReference>
<evidence type="ECO:0000313" key="3">
    <source>
        <dbReference type="Proteomes" id="UP000586093"/>
    </source>
</evidence>
<comment type="caution">
    <text evidence="2">The sequence shown here is derived from an EMBL/GenBank/DDBJ whole genome shotgun (WGS) entry which is preliminary data.</text>
</comment>
<dbReference type="Proteomes" id="UP000586093">
    <property type="component" value="Unassembled WGS sequence"/>
</dbReference>